<feature type="domain" description="Glycoside hydrolase family 42 N-terminal" evidence="3">
    <location>
        <begin position="61"/>
        <end position="194"/>
    </location>
</feature>
<dbReference type="RefSeq" id="WP_188355286.1">
    <property type="nucleotide sequence ID" value="NZ_BMDH01000002.1"/>
</dbReference>
<keyword evidence="1" id="KW-0378">Hydrolase</keyword>
<comment type="caution">
    <text evidence="5">The sequence shown here is derived from an EMBL/GenBank/DDBJ whole genome shotgun (WGS) entry which is preliminary data.</text>
</comment>
<accession>A0A8J3AQL2</accession>
<keyword evidence="6" id="KW-1185">Reference proteome</keyword>
<dbReference type="SUPFAM" id="SSF51445">
    <property type="entry name" value="(Trans)glycosidases"/>
    <property type="match status" value="1"/>
</dbReference>
<reference evidence="5" key="2">
    <citation type="submission" date="2020-09" db="EMBL/GenBank/DDBJ databases">
        <authorList>
            <person name="Sun Q."/>
            <person name="Sedlacek I."/>
        </authorList>
    </citation>
    <scope>NUCLEOTIDE SEQUENCE</scope>
    <source>
        <strain evidence="5">CCM 8606</strain>
    </source>
</reference>
<dbReference type="Gene3D" id="2.60.220.20">
    <property type="entry name" value="putative beta-Galactosidase from caulobacter crescentus"/>
    <property type="match status" value="1"/>
</dbReference>
<dbReference type="AlphaFoldDB" id="A0A8J3AQL2"/>
<dbReference type="Pfam" id="PF18120">
    <property type="entry name" value="DUF5597"/>
    <property type="match status" value="1"/>
</dbReference>
<dbReference type="Pfam" id="PF02449">
    <property type="entry name" value="Glyco_hydro_42"/>
    <property type="match status" value="1"/>
</dbReference>
<evidence type="ECO:0000313" key="6">
    <source>
        <dbReference type="Proteomes" id="UP000619536"/>
    </source>
</evidence>
<dbReference type="InterPro" id="IPR013529">
    <property type="entry name" value="Glyco_hydro_42_N"/>
</dbReference>
<dbReference type="InterPro" id="IPR040719">
    <property type="entry name" value="DUF5597"/>
</dbReference>
<feature type="domain" description="DUF5597" evidence="4">
    <location>
        <begin position="382"/>
        <end position="495"/>
    </location>
</feature>
<dbReference type="Gene3D" id="3.20.20.80">
    <property type="entry name" value="Glycosidases"/>
    <property type="match status" value="1"/>
</dbReference>
<evidence type="ECO:0000256" key="1">
    <source>
        <dbReference type="ARBA" id="ARBA00022801"/>
    </source>
</evidence>
<dbReference type="GO" id="GO:0004565">
    <property type="term" value="F:beta-galactosidase activity"/>
    <property type="evidence" value="ECO:0007669"/>
    <property type="project" value="InterPro"/>
</dbReference>
<evidence type="ECO:0000313" key="5">
    <source>
        <dbReference type="EMBL" id="GGI14553.1"/>
    </source>
</evidence>
<dbReference type="GO" id="GO:0005975">
    <property type="term" value="P:carbohydrate metabolic process"/>
    <property type="evidence" value="ECO:0007669"/>
    <property type="project" value="InterPro"/>
</dbReference>
<protein>
    <submittedName>
        <fullName evidence="5">Beta-galactosidase</fullName>
    </submittedName>
</protein>
<gene>
    <name evidence="5" type="ORF">GCM10007377_11510</name>
</gene>
<dbReference type="EMBL" id="BMDH01000002">
    <property type="protein sequence ID" value="GGI14553.1"/>
    <property type="molecule type" value="Genomic_DNA"/>
</dbReference>
<evidence type="ECO:0000256" key="2">
    <source>
        <dbReference type="ARBA" id="ARBA00023295"/>
    </source>
</evidence>
<dbReference type="Proteomes" id="UP000619536">
    <property type="component" value="Unassembled WGS sequence"/>
</dbReference>
<reference evidence="5" key="1">
    <citation type="journal article" date="2014" name="Int. J. Syst. Evol. Microbiol.">
        <title>Complete genome sequence of Corynebacterium casei LMG S-19264T (=DSM 44701T), isolated from a smear-ripened cheese.</title>
        <authorList>
            <consortium name="US DOE Joint Genome Institute (JGI-PGF)"/>
            <person name="Walter F."/>
            <person name="Albersmeier A."/>
            <person name="Kalinowski J."/>
            <person name="Ruckert C."/>
        </authorList>
    </citation>
    <scope>NUCLEOTIDE SEQUENCE</scope>
    <source>
        <strain evidence="5">CCM 8606</strain>
    </source>
</reference>
<name>A0A8J3AQL2_9BIFI</name>
<sequence>MTTIAHIAKDERNIPTLYVQDKPFFCRAGEIHNSSASDLQYMQEHVWEKIQGLNLNSLIVPVYWELLEPQEDQFDFTLVDGLLEQARDNNIKLILLWFGLWKNSESMYTPHWMKTQPARYWRVHDVNGKPMNIISPFCGEAVEKDAHAFSVLMEHLREVDAEDSTVIAVQVENEIGVLGSARDYSDEANRQFASAVPTHIAFELGVSGTWREAFGEDAEEQFMAYAYATAVEQITRAGQKQYELPCYANAWLKQYPWTPGSYPMGGPVPDVHPMWKICAPSLFTLAPDIYVAYCADVIDEYAHDGNPLFIPEIRKDAVASSYALYAFLAKNAICFSPFGIEELGLDPDAIAQPPMDVMIALNIDPSAFDTHGSAQKLAATNHLLEQLEPLYLQYRGTKHMQTVIRHGEYDFGAYLQFEAYDIQIAYSPRQSAHALGCVNVIEMSPDTFLLTGCEAKITFVTKPWQSTTAELLSLQEGEVVNGQWCKRRTLNGDEKMDISLGETPHSYLVHVYQY</sequence>
<keyword evidence="2" id="KW-0326">Glycosidase</keyword>
<proteinExistence type="predicted"/>
<dbReference type="GO" id="GO:0009341">
    <property type="term" value="C:beta-galactosidase complex"/>
    <property type="evidence" value="ECO:0007669"/>
    <property type="project" value="InterPro"/>
</dbReference>
<evidence type="ECO:0000259" key="3">
    <source>
        <dbReference type="Pfam" id="PF02449"/>
    </source>
</evidence>
<evidence type="ECO:0000259" key="4">
    <source>
        <dbReference type="Pfam" id="PF18120"/>
    </source>
</evidence>
<dbReference type="InterPro" id="IPR017853">
    <property type="entry name" value="GH"/>
</dbReference>
<organism evidence="5 6">
    <name type="scientific">Galliscardovia ingluviei</name>
    <dbReference type="NCBI Taxonomy" id="1769422"/>
    <lineage>
        <taxon>Bacteria</taxon>
        <taxon>Bacillati</taxon>
        <taxon>Actinomycetota</taxon>
        <taxon>Actinomycetes</taxon>
        <taxon>Bifidobacteriales</taxon>
        <taxon>Bifidobacteriaceae</taxon>
        <taxon>Galliscardovia</taxon>
    </lineage>
</organism>